<dbReference type="RefSeq" id="WP_091986329.1">
    <property type="nucleotide sequence ID" value="NZ_FOLO01000027.1"/>
</dbReference>
<accession>A0A1I1NYD3</accession>
<proteinExistence type="predicted"/>
<dbReference type="EMBL" id="FOLO01000027">
    <property type="protein sequence ID" value="SFD00498.1"/>
    <property type="molecule type" value="Genomic_DNA"/>
</dbReference>
<dbReference type="AlphaFoldDB" id="A0A1I1NYD3"/>
<protein>
    <recommendedName>
        <fullName evidence="3">DNA-binding protein</fullName>
    </recommendedName>
</protein>
<dbReference type="OrthoDB" id="9907245at2"/>
<organism evidence="1 2">
    <name type="scientific">Pseudoalteromonas denitrificans DSM 6059</name>
    <dbReference type="NCBI Taxonomy" id="1123010"/>
    <lineage>
        <taxon>Bacteria</taxon>
        <taxon>Pseudomonadati</taxon>
        <taxon>Pseudomonadota</taxon>
        <taxon>Gammaproteobacteria</taxon>
        <taxon>Alteromonadales</taxon>
        <taxon>Pseudoalteromonadaceae</taxon>
        <taxon>Pseudoalteromonas</taxon>
    </lineage>
</organism>
<dbReference type="Proteomes" id="UP000198862">
    <property type="component" value="Unassembled WGS sequence"/>
</dbReference>
<gene>
    <name evidence="1" type="ORF">SAMN02745724_03165</name>
</gene>
<name>A0A1I1NYD3_9GAMM</name>
<evidence type="ECO:0000313" key="2">
    <source>
        <dbReference type="Proteomes" id="UP000198862"/>
    </source>
</evidence>
<reference evidence="1 2" key="1">
    <citation type="submission" date="2016-10" db="EMBL/GenBank/DDBJ databases">
        <authorList>
            <person name="de Groot N.N."/>
        </authorList>
    </citation>
    <scope>NUCLEOTIDE SEQUENCE [LARGE SCALE GENOMIC DNA]</scope>
    <source>
        <strain evidence="1 2">DSM 6059</strain>
    </source>
</reference>
<evidence type="ECO:0000313" key="1">
    <source>
        <dbReference type="EMBL" id="SFD00498.1"/>
    </source>
</evidence>
<sequence>MNTNDELKDLMAYIPLTPVHVANFTQSPVESVKDWCSPKKSKRYNVMPLNKLKQLKFEIINSR</sequence>
<evidence type="ECO:0008006" key="3">
    <source>
        <dbReference type="Google" id="ProtNLM"/>
    </source>
</evidence>
<keyword evidence="2" id="KW-1185">Reference proteome</keyword>